<reference evidence="2 3" key="1">
    <citation type="submission" date="2016-10" db="EMBL/GenBank/DDBJ databases">
        <authorList>
            <person name="de Groot N.N."/>
        </authorList>
    </citation>
    <scope>NUCLEOTIDE SEQUENCE [LARGE SCALE GENOMIC DNA]</scope>
    <source>
        <strain evidence="3">P4B,CCM 7963,CECT 7998,DSM 25260,IBRC-M 10614,KCTC 13821</strain>
    </source>
</reference>
<dbReference type="GO" id="GO:0003676">
    <property type="term" value="F:nucleic acid binding"/>
    <property type="evidence" value="ECO:0007669"/>
    <property type="project" value="InterPro"/>
</dbReference>
<accession>A0A1G8NV12</accession>
<feature type="domain" description="Integrase catalytic" evidence="1">
    <location>
        <begin position="93"/>
        <end position="147"/>
    </location>
</feature>
<evidence type="ECO:0000313" key="3">
    <source>
        <dbReference type="Proteomes" id="UP000199017"/>
    </source>
</evidence>
<dbReference type="PANTHER" id="PTHR46889">
    <property type="entry name" value="TRANSPOSASE INSF FOR INSERTION SEQUENCE IS3B-RELATED"/>
    <property type="match status" value="1"/>
</dbReference>
<dbReference type="Proteomes" id="UP000199017">
    <property type="component" value="Unassembled WGS sequence"/>
</dbReference>
<dbReference type="EMBL" id="FNDU01000013">
    <property type="protein sequence ID" value="SDI84047.1"/>
    <property type="molecule type" value="Genomic_DNA"/>
</dbReference>
<keyword evidence="3" id="KW-1185">Reference proteome</keyword>
<dbReference type="RefSeq" id="WP_217639612.1">
    <property type="nucleotide sequence ID" value="NZ_FNDU01000013.1"/>
</dbReference>
<organism evidence="2 3">
    <name type="scientific">Alteribacillus bidgolensis</name>
    <dbReference type="NCBI Taxonomy" id="930129"/>
    <lineage>
        <taxon>Bacteria</taxon>
        <taxon>Bacillati</taxon>
        <taxon>Bacillota</taxon>
        <taxon>Bacilli</taxon>
        <taxon>Bacillales</taxon>
        <taxon>Bacillaceae</taxon>
        <taxon>Alteribacillus</taxon>
    </lineage>
</organism>
<protein>
    <submittedName>
        <fullName evidence="2">Integrase core domain-containing protein</fullName>
    </submittedName>
</protein>
<dbReference type="Gene3D" id="3.30.420.10">
    <property type="entry name" value="Ribonuclease H-like superfamily/Ribonuclease H"/>
    <property type="match status" value="1"/>
</dbReference>
<dbReference type="GO" id="GO:0015074">
    <property type="term" value="P:DNA integration"/>
    <property type="evidence" value="ECO:0007669"/>
    <property type="project" value="InterPro"/>
</dbReference>
<proteinExistence type="predicted"/>
<feature type="non-terminal residue" evidence="2">
    <location>
        <position position="1"/>
    </location>
</feature>
<sequence length="152" mass="18288">LYEKFGIEGLKRIRQKKVYSVQFKLEVLSFYEENRFFRNGNSPLVWYNKPSNDKFMAQGWHYQHRSWVKTLKKNNVFQSMSRKGNCIDNSPMENFFGLLKQEMYHGEARSSYEDLKKKIEEHIDYYNNKRIKQKLAGMSPVQYRIHTCQLAA</sequence>
<gene>
    <name evidence="2" type="ORF">SAMN05216352_1131</name>
</gene>
<dbReference type="PANTHER" id="PTHR46889:SF4">
    <property type="entry name" value="TRANSPOSASE INSO FOR INSERTION SEQUENCE ELEMENT IS911B-RELATED"/>
    <property type="match status" value="1"/>
</dbReference>
<dbReference type="SUPFAM" id="SSF53098">
    <property type="entry name" value="Ribonuclease H-like"/>
    <property type="match status" value="1"/>
</dbReference>
<evidence type="ECO:0000313" key="2">
    <source>
        <dbReference type="EMBL" id="SDI84047.1"/>
    </source>
</evidence>
<evidence type="ECO:0000259" key="1">
    <source>
        <dbReference type="Pfam" id="PF13333"/>
    </source>
</evidence>
<dbReference type="InterPro" id="IPR050900">
    <property type="entry name" value="Transposase_IS3/IS150/IS904"/>
</dbReference>
<dbReference type="InterPro" id="IPR036397">
    <property type="entry name" value="RNaseH_sf"/>
</dbReference>
<name>A0A1G8NV12_9BACI</name>
<dbReference type="Pfam" id="PF13333">
    <property type="entry name" value="rve_2"/>
    <property type="match status" value="1"/>
</dbReference>
<dbReference type="InterPro" id="IPR012337">
    <property type="entry name" value="RNaseH-like_sf"/>
</dbReference>
<dbReference type="STRING" id="930129.SAMN05216352_1131"/>
<dbReference type="InterPro" id="IPR001584">
    <property type="entry name" value="Integrase_cat-core"/>
</dbReference>
<dbReference type="AlphaFoldDB" id="A0A1G8NV12"/>